<evidence type="ECO:0000313" key="3">
    <source>
        <dbReference type="Proteomes" id="UP000070700"/>
    </source>
</evidence>
<dbReference type="Proteomes" id="UP000070700">
    <property type="component" value="Unassembled WGS sequence"/>
</dbReference>
<dbReference type="KEGG" id="psco:LY89DRAFT_683617"/>
<dbReference type="RefSeq" id="XP_018073078.1">
    <property type="nucleotide sequence ID" value="XM_018214734.1"/>
</dbReference>
<dbReference type="InParanoid" id="A0A194XEX9"/>
<name>A0A194XEX9_MOLSC</name>
<feature type="transmembrane region" description="Helical" evidence="1">
    <location>
        <begin position="37"/>
        <end position="65"/>
    </location>
</feature>
<proteinExistence type="predicted"/>
<organism evidence="2 3">
    <name type="scientific">Mollisia scopiformis</name>
    <name type="common">Conifer needle endophyte fungus</name>
    <name type="synonym">Phialocephala scopiformis</name>
    <dbReference type="NCBI Taxonomy" id="149040"/>
    <lineage>
        <taxon>Eukaryota</taxon>
        <taxon>Fungi</taxon>
        <taxon>Dikarya</taxon>
        <taxon>Ascomycota</taxon>
        <taxon>Pezizomycotina</taxon>
        <taxon>Leotiomycetes</taxon>
        <taxon>Helotiales</taxon>
        <taxon>Mollisiaceae</taxon>
        <taxon>Mollisia</taxon>
    </lineage>
</organism>
<sequence>MAEQQFSSLPGTTHNFASCINKIIRNIDTVSNVPKPLAIFLLLGLLFLLICHIVITLYLVIFLTFRTRHELKKQIRGIQTSLGLRDAGKEV</sequence>
<keyword evidence="1" id="KW-0472">Membrane</keyword>
<evidence type="ECO:0000313" key="2">
    <source>
        <dbReference type="EMBL" id="KUJ18723.1"/>
    </source>
</evidence>
<gene>
    <name evidence="2" type="ORF">LY89DRAFT_683617</name>
</gene>
<evidence type="ECO:0000256" key="1">
    <source>
        <dbReference type="SAM" id="Phobius"/>
    </source>
</evidence>
<dbReference type="EMBL" id="KQ947412">
    <property type="protein sequence ID" value="KUJ18723.1"/>
    <property type="molecule type" value="Genomic_DNA"/>
</dbReference>
<keyword evidence="1" id="KW-0812">Transmembrane</keyword>
<keyword evidence="1" id="KW-1133">Transmembrane helix</keyword>
<keyword evidence="3" id="KW-1185">Reference proteome</keyword>
<dbReference type="AlphaFoldDB" id="A0A194XEX9"/>
<dbReference type="GeneID" id="28824460"/>
<accession>A0A194XEX9</accession>
<protein>
    <submittedName>
        <fullName evidence="2">Uncharacterized protein</fullName>
    </submittedName>
</protein>
<reference evidence="2 3" key="1">
    <citation type="submission" date="2015-10" db="EMBL/GenBank/DDBJ databases">
        <title>Full genome of DAOMC 229536 Phialocephala scopiformis, a fungal endophyte of spruce producing the potent anti-insectan compound rugulosin.</title>
        <authorList>
            <consortium name="DOE Joint Genome Institute"/>
            <person name="Walker A.K."/>
            <person name="Frasz S.L."/>
            <person name="Seifert K.A."/>
            <person name="Miller J.D."/>
            <person name="Mondo S.J."/>
            <person name="Labutti K."/>
            <person name="Lipzen A."/>
            <person name="Dockter R."/>
            <person name="Kennedy M."/>
            <person name="Grigoriev I.V."/>
            <person name="Spatafora J.W."/>
        </authorList>
    </citation>
    <scope>NUCLEOTIDE SEQUENCE [LARGE SCALE GENOMIC DNA]</scope>
    <source>
        <strain evidence="2 3">CBS 120377</strain>
    </source>
</reference>